<dbReference type="AlphaFoldDB" id="A0A8D8V4I6"/>
<name>A0A8D8V4I6_9HEMI</name>
<dbReference type="PANTHER" id="PTHR47326">
    <property type="entry name" value="TRANSPOSABLE ELEMENT TC3 TRANSPOSASE-LIKE PROTEIN"/>
    <property type="match status" value="1"/>
</dbReference>
<proteinExistence type="predicted"/>
<sequence>MKYSLFQLRTAMHHLPPNQERALNLSIPPVSGPGEFSRVEVNISECRTKCNLVTMESWTTQHRAFAVVAYFKNGETVIIVQRKYRVHFHISAHGKVPSSKAFRMWVKNFRETGSALKKKPGASVRSVRTSENNESLRQAIQRSPRRSARQHAQALGLSRTSLTRILHELNFHPYKIAVVQMLKPQDIMGRILFCNTMKEILDNDPDIHLFMSDEAHFHLNGVVNKQNCRYWAQNNTRDLHQRPLHPV</sequence>
<evidence type="ECO:0000259" key="1">
    <source>
        <dbReference type="Pfam" id="PF16087"/>
    </source>
</evidence>
<accession>A0A8D8V4I6</accession>
<organism evidence="2">
    <name type="scientific">Cacopsylla melanoneura</name>
    <dbReference type="NCBI Taxonomy" id="428564"/>
    <lineage>
        <taxon>Eukaryota</taxon>
        <taxon>Metazoa</taxon>
        <taxon>Ecdysozoa</taxon>
        <taxon>Arthropoda</taxon>
        <taxon>Hexapoda</taxon>
        <taxon>Insecta</taxon>
        <taxon>Pterygota</taxon>
        <taxon>Neoptera</taxon>
        <taxon>Paraneoptera</taxon>
        <taxon>Hemiptera</taxon>
        <taxon>Sternorrhyncha</taxon>
        <taxon>Psylloidea</taxon>
        <taxon>Psyllidae</taxon>
        <taxon>Psyllinae</taxon>
        <taxon>Cacopsylla</taxon>
    </lineage>
</organism>
<dbReference type="PANTHER" id="PTHR47326:SF1">
    <property type="entry name" value="HTH PSQ-TYPE DOMAIN-CONTAINING PROTEIN"/>
    <property type="match status" value="1"/>
</dbReference>
<feature type="domain" description="DUF4817" evidence="1">
    <location>
        <begin position="59"/>
        <end position="114"/>
    </location>
</feature>
<evidence type="ECO:0000313" key="2">
    <source>
        <dbReference type="EMBL" id="CAG6716716.1"/>
    </source>
</evidence>
<dbReference type="Pfam" id="PF16087">
    <property type="entry name" value="DUF4817"/>
    <property type="match status" value="1"/>
</dbReference>
<dbReference type="InterPro" id="IPR032135">
    <property type="entry name" value="DUF4817"/>
</dbReference>
<dbReference type="EMBL" id="HBUF01354975">
    <property type="protein sequence ID" value="CAG6716716.1"/>
    <property type="molecule type" value="Transcribed_RNA"/>
</dbReference>
<reference evidence="2" key="1">
    <citation type="submission" date="2021-05" db="EMBL/GenBank/DDBJ databases">
        <authorList>
            <person name="Alioto T."/>
            <person name="Alioto T."/>
            <person name="Gomez Garrido J."/>
        </authorList>
    </citation>
    <scope>NUCLEOTIDE SEQUENCE</scope>
</reference>
<protein>
    <recommendedName>
        <fullName evidence="1">DUF4817 domain-containing protein</fullName>
    </recommendedName>
</protein>